<feature type="compositionally biased region" description="Polar residues" evidence="4">
    <location>
        <begin position="362"/>
        <end position="376"/>
    </location>
</feature>
<dbReference type="Proteomes" id="UP000237347">
    <property type="component" value="Unassembled WGS sequence"/>
</dbReference>
<dbReference type="EMBL" id="PKMF04000623">
    <property type="protein sequence ID" value="KAK7823747.1"/>
    <property type="molecule type" value="Genomic_DNA"/>
</dbReference>
<accession>A0AAW0JAZ9</accession>
<dbReference type="Pfam" id="PF00439">
    <property type="entry name" value="Bromodomain"/>
    <property type="match status" value="1"/>
</dbReference>
<feature type="region of interest" description="Disordered" evidence="4">
    <location>
        <begin position="362"/>
        <end position="387"/>
    </location>
</feature>
<dbReference type="SUPFAM" id="SSF47370">
    <property type="entry name" value="Bromodomain"/>
    <property type="match status" value="1"/>
</dbReference>
<evidence type="ECO:0000256" key="4">
    <source>
        <dbReference type="SAM" id="MobiDB-lite"/>
    </source>
</evidence>
<dbReference type="PANTHER" id="PTHR46136">
    <property type="entry name" value="TRANSCRIPTION FACTOR GTE8"/>
    <property type="match status" value="1"/>
</dbReference>
<feature type="region of interest" description="Disordered" evidence="4">
    <location>
        <begin position="197"/>
        <end position="233"/>
    </location>
</feature>
<evidence type="ECO:0000313" key="7">
    <source>
        <dbReference type="Proteomes" id="UP000237347"/>
    </source>
</evidence>
<evidence type="ECO:0000256" key="1">
    <source>
        <dbReference type="ARBA" id="ARBA00023117"/>
    </source>
</evidence>
<evidence type="ECO:0000256" key="3">
    <source>
        <dbReference type="SAM" id="Coils"/>
    </source>
</evidence>
<comment type="caution">
    <text evidence="6">The sequence shown here is derived from an EMBL/GenBank/DDBJ whole genome shotgun (WGS) entry which is preliminary data.</text>
</comment>
<sequence length="652" mass="73106">MIAFETIMPNKELKVKFSSKRIEGTTGRQSFELGQQLSLGEWNETTVICGGKKLDSKAKSSMPGSNKRGPSDLIECPREKRQRMDRGVSLQCSTILKKLMTHPANWPFKKPVDPVELNIPDYFSIISKPMDLGTIKSKLEKNIYFGAGEFAADVRLTFSNAMLYNPPDNVVHKMAVELERFFESRWKPLEDKWNRESSKVGQGKFSSGRMKETKDTGQNIHNTPPLQNNSLFKSSMSATEKVRRSCDGRDVEVNLSVQRSLDRDHRLCGADASRQAQLAKTTQKCTQKFSGKEIHKGIDNGSRHSCGTVNAKPSLSPITRKCGRCGSITCQCNSCDSSHASSNDLSVQRSLDRDHRLCGVDTSRQAKSMSVSQMSKSDPDSDGAVSALDDENTCLSSQLTAPVIDAASQGWSAPDFAVQLSPKKALRAALLKSRFAETILKAQHKTLLDHGDKADPLKMQQEKQRLERRQREGEFCNLILALCIKIQMHYSFVRIMRSFDLSSEGITLTVKYTLCNVDMGLIEVTNYVGACKEDHISDYGFLLAETARIEAQIREAEAALRRKEEAECKQQREREREAARVALQKMVKTVDFEENMVIQKELEMLFGCSVSSRLLHGSFTRTQLEQLGLFIKDDDDDEEGLDFDGEEGEIFS</sequence>
<dbReference type="AlphaFoldDB" id="A0AAW0JAZ9"/>
<feature type="coiled-coil region" evidence="3">
    <location>
        <begin position="546"/>
        <end position="576"/>
    </location>
</feature>
<feature type="compositionally biased region" description="Polar residues" evidence="4">
    <location>
        <begin position="216"/>
        <end position="233"/>
    </location>
</feature>
<feature type="region of interest" description="Disordered" evidence="4">
    <location>
        <begin position="54"/>
        <end position="73"/>
    </location>
</feature>
<protein>
    <submittedName>
        <fullName evidence="6">Transcription factor gte11</fullName>
    </submittedName>
</protein>
<dbReference type="PRINTS" id="PR00503">
    <property type="entry name" value="BROMODOMAIN"/>
</dbReference>
<dbReference type="SMART" id="SM00297">
    <property type="entry name" value="BROMO"/>
    <property type="match status" value="1"/>
</dbReference>
<evidence type="ECO:0000313" key="6">
    <source>
        <dbReference type="EMBL" id="KAK7823747.1"/>
    </source>
</evidence>
<proteinExistence type="predicted"/>
<evidence type="ECO:0000259" key="5">
    <source>
        <dbReference type="PROSITE" id="PS50014"/>
    </source>
</evidence>
<evidence type="ECO:0000256" key="2">
    <source>
        <dbReference type="PROSITE-ProRule" id="PRU00035"/>
    </source>
</evidence>
<feature type="domain" description="Bromo" evidence="5">
    <location>
        <begin position="100"/>
        <end position="172"/>
    </location>
</feature>
<dbReference type="PANTHER" id="PTHR46136:SF19">
    <property type="entry name" value="TRANSCRIPTION FACTOR GTE12"/>
    <property type="match status" value="1"/>
</dbReference>
<keyword evidence="7" id="KW-1185">Reference proteome</keyword>
<gene>
    <name evidence="6" type="primary">GTE11_1</name>
    <name evidence="6" type="ORF">CFP56_035126</name>
</gene>
<organism evidence="6 7">
    <name type="scientific">Quercus suber</name>
    <name type="common">Cork oak</name>
    <dbReference type="NCBI Taxonomy" id="58331"/>
    <lineage>
        <taxon>Eukaryota</taxon>
        <taxon>Viridiplantae</taxon>
        <taxon>Streptophyta</taxon>
        <taxon>Embryophyta</taxon>
        <taxon>Tracheophyta</taxon>
        <taxon>Spermatophyta</taxon>
        <taxon>Magnoliopsida</taxon>
        <taxon>eudicotyledons</taxon>
        <taxon>Gunneridae</taxon>
        <taxon>Pentapetalae</taxon>
        <taxon>rosids</taxon>
        <taxon>fabids</taxon>
        <taxon>Fagales</taxon>
        <taxon>Fagaceae</taxon>
        <taxon>Quercus</taxon>
    </lineage>
</organism>
<dbReference type="InterPro" id="IPR052442">
    <property type="entry name" value="Env_Response_Regulator"/>
</dbReference>
<keyword evidence="3" id="KW-0175">Coiled coil</keyword>
<name>A0AAW0JAZ9_QUESU</name>
<keyword evidence="1 2" id="KW-0103">Bromodomain</keyword>
<dbReference type="Gene3D" id="1.20.920.10">
    <property type="entry name" value="Bromodomain-like"/>
    <property type="match status" value="1"/>
</dbReference>
<dbReference type="PROSITE" id="PS50014">
    <property type="entry name" value="BROMODOMAIN_2"/>
    <property type="match status" value="1"/>
</dbReference>
<reference evidence="6 7" key="1">
    <citation type="journal article" date="2018" name="Sci. Data">
        <title>The draft genome sequence of cork oak.</title>
        <authorList>
            <person name="Ramos A.M."/>
            <person name="Usie A."/>
            <person name="Barbosa P."/>
            <person name="Barros P.M."/>
            <person name="Capote T."/>
            <person name="Chaves I."/>
            <person name="Simoes F."/>
            <person name="Abreu I."/>
            <person name="Carrasquinho I."/>
            <person name="Faro C."/>
            <person name="Guimaraes J.B."/>
            <person name="Mendonca D."/>
            <person name="Nobrega F."/>
            <person name="Rodrigues L."/>
            <person name="Saibo N.J.M."/>
            <person name="Varela M.C."/>
            <person name="Egas C."/>
            <person name="Matos J."/>
            <person name="Miguel C.M."/>
            <person name="Oliveira M.M."/>
            <person name="Ricardo C.P."/>
            <person name="Goncalves S."/>
        </authorList>
    </citation>
    <scope>NUCLEOTIDE SEQUENCE [LARGE SCALE GENOMIC DNA]</scope>
    <source>
        <strain evidence="7">cv. HL8</strain>
    </source>
</reference>
<dbReference type="InterPro" id="IPR001487">
    <property type="entry name" value="Bromodomain"/>
</dbReference>
<dbReference type="InterPro" id="IPR036427">
    <property type="entry name" value="Bromodomain-like_sf"/>
</dbReference>